<dbReference type="PROSITE" id="PS51545">
    <property type="entry name" value="PIK_HELICAL"/>
    <property type="match status" value="1"/>
</dbReference>
<protein>
    <recommendedName>
        <fullName evidence="3">1-phosphatidylinositol 4-kinase</fullName>
        <ecNumber evidence="3">2.7.1.67</ecNumber>
    </recommendedName>
</protein>
<name>A0ABQ8F375_9FUNG</name>
<keyword evidence="10" id="KW-1185">Reference proteome</keyword>
<evidence type="ECO:0000313" key="10">
    <source>
        <dbReference type="Proteomes" id="UP001648503"/>
    </source>
</evidence>
<dbReference type="Pfam" id="PF21245">
    <property type="entry name" value="PI4KB-PIK1_PIK"/>
    <property type="match status" value="1"/>
</dbReference>
<accession>A0ABQ8F375</accession>
<comment type="similarity">
    <text evidence="2">Belongs to the PI3/PI4-kinase family. Type III PI4K subfamily.</text>
</comment>
<dbReference type="PROSITE" id="PS50290">
    <property type="entry name" value="PI3_4_KINASE_3"/>
    <property type="match status" value="1"/>
</dbReference>
<feature type="region of interest" description="Disordered" evidence="6">
    <location>
        <begin position="775"/>
        <end position="852"/>
    </location>
</feature>
<feature type="compositionally biased region" description="Polar residues" evidence="6">
    <location>
        <begin position="796"/>
        <end position="807"/>
    </location>
</feature>
<proteinExistence type="inferred from homology"/>
<organism evidence="9 10">
    <name type="scientific">Batrachochytrium salamandrivorans</name>
    <dbReference type="NCBI Taxonomy" id="1357716"/>
    <lineage>
        <taxon>Eukaryota</taxon>
        <taxon>Fungi</taxon>
        <taxon>Fungi incertae sedis</taxon>
        <taxon>Chytridiomycota</taxon>
        <taxon>Chytridiomycota incertae sedis</taxon>
        <taxon>Chytridiomycetes</taxon>
        <taxon>Rhizophydiales</taxon>
        <taxon>Rhizophydiales incertae sedis</taxon>
        <taxon>Batrachochytrium</taxon>
    </lineage>
</organism>
<evidence type="ECO:0000256" key="4">
    <source>
        <dbReference type="ARBA" id="ARBA00022679"/>
    </source>
</evidence>
<dbReference type="PANTHER" id="PTHR10048">
    <property type="entry name" value="PHOSPHATIDYLINOSITOL KINASE"/>
    <property type="match status" value="1"/>
</dbReference>
<evidence type="ECO:0000256" key="6">
    <source>
        <dbReference type="SAM" id="MobiDB-lite"/>
    </source>
</evidence>
<feature type="domain" description="PI3K/PI4K catalytic" evidence="7">
    <location>
        <begin position="966"/>
        <end position="1254"/>
    </location>
</feature>
<dbReference type="Proteomes" id="UP001648503">
    <property type="component" value="Unassembled WGS sequence"/>
</dbReference>
<dbReference type="InterPro" id="IPR000403">
    <property type="entry name" value="PI3/4_kinase_cat_dom"/>
</dbReference>
<feature type="compositionally biased region" description="Polar residues" evidence="6">
    <location>
        <begin position="42"/>
        <end position="59"/>
    </location>
</feature>
<feature type="compositionally biased region" description="Low complexity" evidence="6">
    <location>
        <begin position="902"/>
        <end position="917"/>
    </location>
</feature>
<dbReference type="InterPro" id="IPR016024">
    <property type="entry name" value="ARM-type_fold"/>
</dbReference>
<dbReference type="InterPro" id="IPR001263">
    <property type="entry name" value="PI3K_accessory_dom"/>
</dbReference>
<dbReference type="InterPro" id="IPR018936">
    <property type="entry name" value="PI3/4_kinase_CS"/>
</dbReference>
<dbReference type="SUPFAM" id="SSF56112">
    <property type="entry name" value="Protein kinase-like (PK-like)"/>
    <property type="match status" value="1"/>
</dbReference>
<dbReference type="InterPro" id="IPR042236">
    <property type="entry name" value="PI3K_accessory_sf"/>
</dbReference>
<dbReference type="InterPro" id="IPR036940">
    <property type="entry name" value="PI3/4_kinase_cat_sf"/>
</dbReference>
<reference evidence="9 10" key="1">
    <citation type="submission" date="2021-02" db="EMBL/GenBank/DDBJ databases">
        <title>Variation within the Batrachochytrium salamandrivorans European outbreak.</title>
        <authorList>
            <person name="Kelly M."/>
            <person name="Pasmans F."/>
            <person name="Shea T.P."/>
            <person name="Munoz J.F."/>
            <person name="Carranza S."/>
            <person name="Cuomo C.A."/>
            <person name="Martel A."/>
        </authorList>
    </citation>
    <scope>NUCLEOTIDE SEQUENCE [LARGE SCALE GENOMIC DNA]</scope>
    <source>
        <strain evidence="9 10">AMFP18/2</strain>
    </source>
</reference>
<feature type="domain" description="PIK helical" evidence="8">
    <location>
        <begin position="1"/>
        <end position="181"/>
    </location>
</feature>
<dbReference type="EMBL" id="JAFCIX010000412">
    <property type="protein sequence ID" value="KAH6591328.1"/>
    <property type="molecule type" value="Genomic_DNA"/>
</dbReference>
<dbReference type="PROSITE" id="PS00916">
    <property type="entry name" value="PI3_4_KINASE_2"/>
    <property type="match status" value="1"/>
</dbReference>
<dbReference type="Gene3D" id="1.10.1070.11">
    <property type="entry name" value="Phosphatidylinositol 3-/4-kinase, catalytic domain"/>
    <property type="match status" value="1"/>
</dbReference>
<dbReference type="PANTHER" id="PTHR10048:SF22">
    <property type="entry name" value="PHOSPHATIDYLINOSITOL 4-KINASE BETA"/>
    <property type="match status" value="1"/>
</dbReference>
<dbReference type="PROSITE" id="PS00915">
    <property type="entry name" value="PI3_4_KINASE_1"/>
    <property type="match status" value="1"/>
</dbReference>
<dbReference type="Gene3D" id="3.30.1010.10">
    <property type="entry name" value="Phosphatidylinositol 3-kinase Catalytic Subunit, Chain A, domain 4"/>
    <property type="match status" value="1"/>
</dbReference>
<comment type="caution">
    <text evidence="9">The sequence shown here is derived from an EMBL/GenBank/DDBJ whole genome shotgun (WGS) entry which is preliminary data.</text>
</comment>
<feature type="compositionally biased region" description="Low complexity" evidence="6">
    <location>
        <begin position="190"/>
        <end position="230"/>
    </location>
</feature>
<feature type="region of interest" description="Disordered" evidence="6">
    <location>
        <begin position="251"/>
        <end position="273"/>
    </location>
</feature>
<comment type="catalytic activity">
    <reaction evidence="1">
        <text>a 1,2-diacyl-sn-glycero-3-phospho-(1D-myo-inositol) + ATP = a 1,2-diacyl-sn-glycero-3-phospho-(1D-myo-inositol 4-phosphate) + ADP + H(+)</text>
        <dbReference type="Rhea" id="RHEA:19877"/>
        <dbReference type="ChEBI" id="CHEBI:15378"/>
        <dbReference type="ChEBI" id="CHEBI:30616"/>
        <dbReference type="ChEBI" id="CHEBI:57880"/>
        <dbReference type="ChEBI" id="CHEBI:58178"/>
        <dbReference type="ChEBI" id="CHEBI:456216"/>
        <dbReference type="EC" id="2.7.1.67"/>
    </reaction>
</comment>
<keyword evidence="5" id="KW-0418">Kinase</keyword>
<feature type="region of interest" description="Disordered" evidence="6">
    <location>
        <begin position="190"/>
        <end position="233"/>
    </location>
</feature>
<gene>
    <name evidence="9" type="ORF">BASA50_008772</name>
</gene>
<dbReference type="CDD" id="cd05168">
    <property type="entry name" value="PI4Kc_III_beta"/>
    <property type="match status" value="1"/>
</dbReference>
<evidence type="ECO:0000256" key="2">
    <source>
        <dbReference type="ARBA" id="ARBA00006209"/>
    </source>
</evidence>
<feature type="region of interest" description="Disordered" evidence="6">
    <location>
        <begin position="665"/>
        <end position="692"/>
    </location>
</feature>
<feature type="region of interest" description="Disordered" evidence="6">
    <location>
        <begin position="898"/>
        <end position="920"/>
    </location>
</feature>
<feature type="region of interest" description="Disordered" evidence="6">
    <location>
        <begin position="38"/>
        <end position="59"/>
    </location>
</feature>
<dbReference type="Pfam" id="PF00454">
    <property type="entry name" value="PI3_PI4_kinase"/>
    <property type="match status" value="1"/>
</dbReference>
<dbReference type="InterPro" id="IPR015433">
    <property type="entry name" value="PI3/4_kinase"/>
</dbReference>
<dbReference type="SMART" id="SM00146">
    <property type="entry name" value="PI3Kc"/>
    <property type="match status" value="1"/>
</dbReference>
<feature type="compositionally biased region" description="Low complexity" evidence="6">
    <location>
        <begin position="667"/>
        <end position="689"/>
    </location>
</feature>
<evidence type="ECO:0000256" key="5">
    <source>
        <dbReference type="ARBA" id="ARBA00022777"/>
    </source>
</evidence>
<dbReference type="SUPFAM" id="SSF48371">
    <property type="entry name" value="ARM repeat"/>
    <property type="match status" value="1"/>
</dbReference>
<dbReference type="Gene3D" id="1.25.40.70">
    <property type="entry name" value="Phosphatidylinositol 3-kinase, accessory domain (PIK)"/>
    <property type="match status" value="1"/>
</dbReference>
<evidence type="ECO:0000313" key="9">
    <source>
        <dbReference type="EMBL" id="KAH6591328.1"/>
    </source>
</evidence>
<feature type="compositionally biased region" description="Polar residues" evidence="6">
    <location>
        <begin position="252"/>
        <end position="273"/>
    </location>
</feature>
<feature type="compositionally biased region" description="Low complexity" evidence="6">
    <location>
        <begin position="783"/>
        <end position="795"/>
    </location>
</feature>
<dbReference type="InterPro" id="IPR011009">
    <property type="entry name" value="Kinase-like_dom_sf"/>
</dbReference>
<evidence type="ECO:0000256" key="1">
    <source>
        <dbReference type="ARBA" id="ARBA00001686"/>
    </source>
</evidence>
<dbReference type="InterPro" id="IPR057754">
    <property type="entry name" value="PI4-kinase_beta/PIK1_cat"/>
</dbReference>
<evidence type="ECO:0000259" key="8">
    <source>
        <dbReference type="PROSITE" id="PS51545"/>
    </source>
</evidence>
<dbReference type="EC" id="2.7.1.67" evidence="3"/>
<sequence>MDQSRLDPTGCSIAEPTTTAAAMGAATTMAESLLPDHHISPLHTQSGNKTPNSSYSNHSNATGQTSSWLLRLFESDFFDARLALSYLHKHSDSVGIHHYICDALRKFPDNDIEFLLPQLCHMAITRPSQSVALESFLEDLCRSSQHMAILMLWLLDAYLKDMQLHNLQNASFRLCQRLYHTCQTIVFDDTPAPSGSSATHSSARSSRCHAAPYEETSSTNTKNSTGSDGSVNGKSELVQINSIAQVGEALPMSNSNSQTGQTHTPSDPSSTVDLQNTMTTTLGRKIPMGTSSGRIFSHIPPSIVGMGVILAGFGNPGIFKASSRMILTESRYPRTIDTLQDPDALAGYTSTPLSDDEDDNARTALRAPLPVPGSFLPGFMNLKLVSRIPTSSPSLDELSKGSAFSFTNFVRKTTEIVSASFSGQSEVQSPVAINGSSPKKYPVIDMGSLSLPPPSPGIAGGLHSTRRSSAVSTDSSQTALALREQSHLLSSHYFHSQIQFTMTLIDISDRLRAVPKSARQSMLVAELTLLNHNLPADVCIPFWCPADSVHSTHHRVVRVSPSDAVVLNSADRVPYLMMIEVVSTEHRVMSRRVILQIQNVQEDGNIYPRDPLRVSIDSGADQNLSPDAPLSLNASSAEYYREVLDRRRSISLISKQQPVILRQLINGSSPTGDTPASSSSSSQATDTLSPACSTSLPNSLNINATDSISVQTQPLTAETPRSTSLSQQSGLMAVTGDEFSERMRTAAVMLAQLYQQQQKELLAQTTPRSIAHATPLSRPLAVHSGTTTPSSPHTTLQNTSSAQSTGTPLHLPPLSNAPLPWDRPRAPSASSYDQSTPTVGSPRIVGSSNASTATDRRMYNKLRNDFEEIRGRVIKEMMMLEQQRMESLSMQLGLTQPAPLGTGSSSSSTMSDHASTTRTPVHTVAGKRYEVVVGADDILPAQHEQRLYADSRKKNSDDPSASVFREPWSIKKERIRSASPFGRHPNWDLISVIVKSGADLRQEKLALQLISEMQHIWVENNVAVWVYSFRMLITSEQSGLIETIRDAISVHSIKKEGYARQLNQQGIAYTLYDYFVKEFGQPGCDNFQRAQDNFMRSLAGYSLICYLLQIKDRHNGNILLDLDGHCTHIDFGFMLTNSPGSVGFELAPFKLPQEYLDILGGIRSNKFAEFRALIKEAFLALRKSADSVLCLVEIMEKDSLLPCFTGITPKPSANSAPSTMSSVQGHGGMGLGLMPGSGSGAAAAAASMGPLGTTTAAGGTTINHSSSGQAHPGAKYPVTDALRERFQLSMTETQIGEFVDKLIDSSCNNMFTKLYDSFQYYANGIL</sequence>
<keyword evidence="4" id="KW-0808">Transferase</keyword>
<evidence type="ECO:0000256" key="3">
    <source>
        <dbReference type="ARBA" id="ARBA00012169"/>
    </source>
</evidence>
<evidence type="ECO:0000259" key="7">
    <source>
        <dbReference type="PROSITE" id="PS50290"/>
    </source>
</evidence>
<dbReference type="InterPro" id="IPR049160">
    <property type="entry name" value="PI4KB-PIK1_PIK"/>
</dbReference>
<feature type="compositionally biased region" description="Polar residues" evidence="6">
    <location>
        <begin position="828"/>
        <end position="839"/>
    </location>
</feature>